<dbReference type="OrthoDB" id="5734775at2"/>
<protein>
    <submittedName>
        <fullName evidence="3">DUF2057 domain-containing protein</fullName>
    </submittedName>
</protein>
<evidence type="ECO:0000313" key="3">
    <source>
        <dbReference type="EMBL" id="REL27173.1"/>
    </source>
</evidence>
<dbReference type="PANTHER" id="PTHR38108">
    <property type="entry name" value="UPF0319 PROTEIN YCCT"/>
    <property type="match status" value="1"/>
</dbReference>
<accession>A0A3E0TRR4</accession>
<comment type="similarity">
    <text evidence="1">Belongs to the UPF0319 family.</text>
</comment>
<name>A0A3E0TRR4_9GAMM</name>
<proteinExistence type="inferred from homology"/>
<dbReference type="AlphaFoldDB" id="A0A3E0TRR4"/>
<reference evidence="3 4" key="1">
    <citation type="submission" date="2018-08" db="EMBL/GenBank/DDBJ databases">
        <title>Thalassotalea euphylliae genome.</title>
        <authorList>
            <person name="Summers S."/>
            <person name="Rice S.A."/>
            <person name="Freckelton M.L."/>
            <person name="Nedved B.T."/>
            <person name="Hadfield M.G."/>
        </authorList>
    </citation>
    <scope>NUCLEOTIDE SEQUENCE [LARGE SCALE GENOMIC DNA]</scope>
    <source>
        <strain evidence="3 4">H1</strain>
    </source>
</reference>
<dbReference type="InterPro" id="IPR018635">
    <property type="entry name" value="UPF0319"/>
</dbReference>
<gene>
    <name evidence="3" type="ORF">DXX93_11755</name>
</gene>
<comment type="caution">
    <text evidence="3">The sequence shown here is derived from an EMBL/GenBank/DDBJ whole genome shotgun (WGS) entry which is preliminary data.</text>
</comment>
<dbReference type="EMBL" id="QUOU01000001">
    <property type="protein sequence ID" value="REL27173.1"/>
    <property type="molecule type" value="Genomic_DNA"/>
</dbReference>
<evidence type="ECO:0000256" key="1">
    <source>
        <dbReference type="ARBA" id="ARBA00008490"/>
    </source>
</evidence>
<dbReference type="Pfam" id="PF09829">
    <property type="entry name" value="DUF2057"/>
    <property type="match status" value="1"/>
</dbReference>
<dbReference type="PANTHER" id="PTHR38108:SF1">
    <property type="entry name" value="UPF0319 PROTEIN YCCT"/>
    <property type="match status" value="1"/>
</dbReference>
<evidence type="ECO:0000313" key="4">
    <source>
        <dbReference type="Proteomes" id="UP000256478"/>
    </source>
</evidence>
<dbReference type="Proteomes" id="UP000256478">
    <property type="component" value="Unassembled WGS sequence"/>
</dbReference>
<evidence type="ECO:0000256" key="2">
    <source>
        <dbReference type="ARBA" id="ARBA00022729"/>
    </source>
</evidence>
<organism evidence="3 4">
    <name type="scientific">Thalassotalea euphylliae</name>
    <dbReference type="NCBI Taxonomy" id="1655234"/>
    <lineage>
        <taxon>Bacteria</taxon>
        <taxon>Pseudomonadati</taxon>
        <taxon>Pseudomonadota</taxon>
        <taxon>Gammaproteobacteria</taxon>
        <taxon>Alteromonadales</taxon>
        <taxon>Colwelliaceae</taxon>
        <taxon>Thalassotalea</taxon>
    </lineage>
</organism>
<sequence length="211" mass="23962">MTSAAFTALFSLSKKAVTAVTTIALFLLLSLFASTTLAKNVIFPEEYEVLKVNGEKYRSGFFDTEHVIPLSTGRHVILYRYKELFEEEDGDGHVTIRSDHQVLVINKQAADIYIEKPQHHAEKQARAYAKKPKLVLSSKGQQTVDYSTFALAEFEQQQYQSVLDAPVSANQEINTKSNQETRASRALEMLNYWWHQASAQEKAAFRKQNNL</sequence>
<keyword evidence="2" id="KW-0732">Signal</keyword>
<dbReference type="RefSeq" id="WP_116008259.1">
    <property type="nucleotide sequence ID" value="NZ_QUOU01000001.1"/>
</dbReference>